<evidence type="ECO:0000256" key="2">
    <source>
        <dbReference type="ARBA" id="ARBA00022490"/>
    </source>
</evidence>
<feature type="compositionally biased region" description="Basic residues" evidence="14">
    <location>
        <begin position="611"/>
        <end position="628"/>
    </location>
</feature>
<feature type="compositionally biased region" description="Low complexity" evidence="14">
    <location>
        <begin position="1300"/>
        <end position="1309"/>
    </location>
</feature>
<feature type="region of interest" description="Disordered" evidence="14">
    <location>
        <begin position="244"/>
        <end position="264"/>
    </location>
</feature>
<dbReference type="PROSITE" id="PS50067">
    <property type="entry name" value="KINESIN_MOTOR_2"/>
    <property type="match status" value="1"/>
</dbReference>
<feature type="compositionally biased region" description="Basic and acidic residues" evidence="14">
    <location>
        <begin position="244"/>
        <end position="258"/>
    </location>
</feature>
<dbReference type="SMART" id="SM00129">
    <property type="entry name" value="KISc"/>
    <property type="match status" value="1"/>
</dbReference>
<evidence type="ECO:0000256" key="1">
    <source>
        <dbReference type="ARBA" id="ARBA00004245"/>
    </source>
</evidence>
<dbReference type="GO" id="GO:0007052">
    <property type="term" value="P:mitotic spindle organization"/>
    <property type="evidence" value="ECO:0007669"/>
    <property type="project" value="TreeGrafter"/>
</dbReference>
<dbReference type="CDD" id="cd22248">
    <property type="entry name" value="Rcc_KIF21"/>
    <property type="match status" value="1"/>
</dbReference>
<dbReference type="InterPro" id="IPR019821">
    <property type="entry name" value="Kinesin_motor_CS"/>
</dbReference>
<dbReference type="PROSITE" id="PS00411">
    <property type="entry name" value="KINESIN_MOTOR_1"/>
    <property type="match status" value="1"/>
</dbReference>
<dbReference type="SMART" id="SM00320">
    <property type="entry name" value="WD40"/>
    <property type="match status" value="6"/>
</dbReference>
<keyword evidence="2" id="KW-0963">Cytoplasm</keyword>
<feature type="region of interest" description="Disordered" evidence="14">
    <location>
        <begin position="1300"/>
        <end position="1331"/>
    </location>
</feature>
<dbReference type="Gene3D" id="2.130.10.10">
    <property type="entry name" value="YVTN repeat-like/Quinoprotein amine dehydrogenase"/>
    <property type="match status" value="2"/>
</dbReference>
<evidence type="ECO:0000256" key="5">
    <source>
        <dbReference type="ARBA" id="ARBA00022737"/>
    </source>
</evidence>
<evidence type="ECO:0000256" key="4">
    <source>
        <dbReference type="ARBA" id="ARBA00022701"/>
    </source>
</evidence>
<dbReference type="EMBL" id="JTDF01003322">
    <property type="protein sequence ID" value="KAF8567897.1"/>
    <property type="molecule type" value="Genomic_DNA"/>
</dbReference>
<dbReference type="InterPro" id="IPR036322">
    <property type="entry name" value="WD40_repeat_dom_sf"/>
</dbReference>
<feature type="coiled-coil region" evidence="13">
    <location>
        <begin position="1090"/>
        <end position="1158"/>
    </location>
</feature>
<feature type="repeat" description="WD" evidence="11">
    <location>
        <begin position="1901"/>
        <end position="1935"/>
    </location>
</feature>
<keyword evidence="17" id="KW-1185">Reference proteome</keyword>
<dbReference type="Proteomes" id="UP000699462">
    <property type="component" value="Unassembled WGS sequence"/>
</dbReference>
<organism evidence="16 17">
    <name type="scientific">Paragonimus westermani</name>
    <dbReference type="NCBI Taxonomy" id="34504"/>
    <lineage>
        <taxon>Eukaryota</taxon>
        <taxon>Metazoa</taxon>
        <taxon>Spiralia</taxon>
        <taxon>Lophotrochozoa</taxon>
        <taxon>Platyhelminthes</taxon>
        <taxon>Trematoda</taxon>
        <taxon>Digenea</taxon>
        <taxon>Plagiorchiida</taxon>
        <taxon>Troglotremata</taxon>
        <taxon>Troglotrematidae</taxon>
        <taxon>Paragonimus</taxon>
    </lineage>
</organism>
<dbReference type="OrthoDB" id="3176171at2759"/>
<evidence type="ECO:0000256" key="8">
    <source>
        <dbReference type="ARBA" id="ARBA00023054"/>
    </source>
</evidence>
<evidence type="ECO:0000313" key="16">
    <source>
        <dbReference type="EMBL" id="KAF8567897.1"/>
    </source>
</evidence>
<evidence type="ECO:0000256" key="9">
    <source>
        <dbReference type="ARBA" id="ARBA00023175"/>
    </source>
</evidence>
<dbReference type="PANTHER" id="PTHR47969:SF28">
    <property type="entry name" value="KINESIN-LIKE PROTEIN KIF21B"/>
    <property type="match status" value="1"/>
</dbReference>
<feature type="coiled-coil region" evidence="13">
    <location>
        <begin position="803"/>
        <end position="999"/>
    </location>
</feature>
<dbReference type="GO" id="GO:0007018">
    <property type="term" value="P:microtubule-based movement"/>
    <property type="evidence" value="ECO:0007669"/>
    <property type="project" value="InterPro"/>
</dbReference>
<comment type="caution">
    <text evidence="16">The sequence shown here is derived from an EMBL/GenBank/DDBJ whole genome shotgun (WGS) entry which is preliminary data.</text>
</comment>
<keyword evidence="4" id="KW-0493">Microtubule</keyword>
<accession>A0A8T0DME1</accession>
<dbReference type="PRINTS" id="PR00380">
    <property type="entry name" value="KINESINHEAVY"/>
</dbReference>
<dbReference type="InterPro" id="IPR001752">
    <property type="entry name" value="Kinesin_motor_dom"/>
</dbReference>
<dbReference type="InterPro" id="IPR001680">
    <property type="entry name" value="WD40_rpt"/>
</dbReference>
<evidence type="ECO:0000256" key="11">
    <source>
        <dbReference type="PROSITE-ProRule" id="PRU00221"/>
    </source>
</evidence>
<dbReference type="InterPro" id="IPR027417">
    <property type="entry name" value="P-loop_NTPase"/>
</dbReference>
<feature type="region of interest" description="Disordered" evidence="14">
    <location>
        <begin position="1420"/>
        <end position="1473"/>
    </location>
</feature>
<feature type="repeat" description="WD" evidence="11">
    <location>
        <begin position="1652"/>
        <end position="1691"/>
    </location>
</feature>
<feature type="region of interest" description="Disordered" evidence="14">
    <location>
        <begin position="741"/>
        <end position="799"/>
    </location>
</feature>
<keyword evidence="8 13" id="KW-0175">Coiled coil</keyword>
<dbReference type="GO" id="GO:0003777">
    <property type="term" value="F:microtubule motor activity"/>
    <property type="evidence" value="ECO:0007669"/>
    <property type="project" value="InterPro"/>
</dbReference>
<feature type="compositionally biased region" description="Basic and acidic residues" evidence="14">
    <location>
        <begin position="662"/>
        <end position="689"/>
    </location>
</feature>
<dbReference type="PROSITE" id="PS00678">
    <property type="entry name" value="WD_REPEATS_1"/>
    <property type="match status" value="1"/>
</dbReference>
<evidence type="ECO:0000256" key="6">
    <source>
        <dbReference type="ARBA" id="ARBA00022741"/>
    </source>
</evidence>
<comment type="similarity">
    <text evidence="12">Belongs to the TRAFAC class myosin-kinesin ATPase superfamily. Kinesin family.</text>
</comment>
<dbReference type="PROSITE" id="PS50294">
    <property type="entry name" value="WD_REPEATS_REGION"/>
    <property type="match status" value="2"/>
</dbReference>
<dbReference type="InterPro" id="IPR027640">
    <property type="entry name" value="Kinesin-like_fam"/>
</dbReference>
<feature type="compositionally biased region" description="Polar residues" evidence="14">
    <location>
        <begin position="1394"/>
        <end position="1407"/>
    </location>
</feature>
<evidence type="ECO:0000313" key="17">
    <source>
        <dbReference type="Proteomes" id="UP000699462"/>
    </source>
</evidence>
<dbReference type="InterPro" id="IPR015943">
    <property type="entry name" value="WD40/YVTN_repeat-like_dom_sf"/>
</dbReference>
<dbReference type="GO" id="GO:0005874">
    <property type="term" value="C:microtubule"/>
    <property type="evidence" value="ECO:0007669"/>
    <property type="project" value="UniProtKB-KW"/>
</dbReference>
<keyword evidence="9 12" id="KW-0505">Motor protein</keyword>
<evidence type="ECO:0000256" key="14">
    <source>
        <dbReference type="SAM" id="MobiDB-lite"/>
    </source>
</evidence>
<feature type="region of interest" description="Disordered" evidence="14">
    <location>
        <begin position="600"/>
        <end position="690"/>
    </location>
</feature>
<evidence type="ECO:0000256" key="7">
    <source>
        <dbReference type="ARBA" id="ARBA00022840"/>
    </source>
</evidence>
<evidence type="ECO:0000256" key="13">
    <source>
        <dbReference type="SAM" id="Coils"/>
    </source>
</evidence>
<dbReference type="SUPFAM" id="SSF50978">
    <property type="entry name" value="WD40 repeat-like"/>
    <property type="match status" value="1"/>
</dbReference>
<dbReference type="Pfam" id="PF00225">
    <property type="entry name" value="Kinesin"/>
    <property type="match status" value="1"/>
</dbReference>
<evidence type="ECO:0000256" key="12">
    <source>
        <dbReference type="PROSITE-ProRule" id="PRU00283"/>
    </source>
</evidence>
<feature type="repeat" description="WD" evidence="11">
    <location>
        <begin position="1944"/>
        <end position="1975"/>
    </location>
</feature>
<evidence type="ECO:0000256" key="10">
    <source>
        <dbReference type="ARBA" id="ARBA00023212"/>
    </source>
</evidence>
<dbReference type="InterPro" id="IPR056532">
    <property type="entry name" value="KIF21A/B_hel_2"/>
</dbReference>
<keyword evidence="10" id="KW-0206">Cytoskeleton</keyword>
<dbReference type="Pfam" id="PF23203">
    <property type="entry name" value="KIF21A"/>
    <property type="match status" value="1"/>
</dbReference>
<dbReference type="SUPFAM" id="SSF52540">
    <property type="entry name" value="P-loop containing nucleoside triphosphate hydrolases"/>
    <property type="match status" value="1"/>
</dbReference>
<dbReference type="GO" id="GO:0005524">
    <property type="term" value="F:ATP binding"/>
    <property type="evidence" value="ECO:0007669"/>
    <property type="project" value="UniProtKB-UniRule"/>
</dbReference>
<feature type="region of interest" description="Disordered" evidence="14">
    <location>
        <begin position="1394"/>
        <end position="1413"/>
    </location>
</feature>
<feature type="domain" description="Kinesin motor" evidence="15">
    <location>
        <begin position="14"/>
        <end position="379"/>
    </location>
</feature>
<keyword evidence="5" id="KW-0677">Repeat</keyword>
<dbReference type="GO" id="GO:0051231">
    <property type="term" value="P:spindle elongation"/>
    <property type="evidence" value="ECO:0007669"/>
    <property type="project" value="TreeGrafter"/>
</dbReference>
<dbReference type="CDD" id="cd00200">
    <property type="entry name" value="WD40"/>
    <property type="match status" value="1"/>
</dbReference>
<evidence type="ECO:0000259" key="15">
    <source>
        <dbReference type="PROSITE" id="PS50067"/>
    </source>
</evidence>
<dbReference type="PANTHER" id="PTHR47969">
    <property type="entry name" value="CHROMOSOME-ASSOCIATED KINESIN KIF4A-RELATED"/>
    <property type="match status" value="1"/>
</dbReference>
<protein>
    <recommendedName>
        <fullName evidence="15">Kinesin motor domain-containing protein</fullName>
    </recommendedName>
</protein>
<dbReference type="Pfam" id="PF00400">
    <property type="entry name" value="WD40"/>
    <property type="match status" value="2"/>
</dbReference>
<feature type="compositionally biased region" description="Low complexity" evidence="14">
    <location>
        <begin position="1432"/>
        <end position="1446"/>
    </location>
</feature>
<feature type="coiled-coil region" evidence="13">
    <location>
        <begin position="511"/>
        <end position="538"/>
    </location>
</feature>
<dbReference type="GO" id="GO:0008017">
    <property type="term" value="F:microtubule binding"/>
    <property type="evidence" value="ECO:0007669"/>
    <property type="project" value="InterPro"/>
</dbReference>
<keyword evidence="3 11" id="KW-0853">WD repeat</keyword>
<dbReference type="FunFam" id="3.40.850.10:FF:000011">
    <property type="entry name" value="Kinesin family member 21A"/>
    <property type="match status" value="1"/>
</dbReference>
<keyword evidence="6 12" id="KW-0547">Nucleotide-binding</keyword>
<sequence length="1981" mass="218588">MAVDNDTSENDSTSVRVAVRVRPQSAKEKLAMSQICTTVAPNTPQIILGKDSCFTFDCVFNIHSNQEQIFQSLAKPLIDGCMSGYNATILAYGQTGSGKTYTMGTGFDLGSPNLDAGIIPRAVQYLFSRISQCRSQAAAKHEPVPEFKVVAQFLELYNEELVDLLDSDKSRKSHLRLHENAQGDIYLTGVSTRLVSSLDDTLKCLRDGSLVRSTASTNMNAQSSRSHAIFTLHIRQQRLVKYDEDATSKPDDHPHTEQDPDSTVIDPVPEFETLTAKFHFVDLAGSERLKRTGATGDRAKEGISINRGLLALGNVISALGDKSKRGCHVPYRDSKLTRLLQDSLGGNSRTIMIACISPSDCDFVETLNTLKYANRARNIRNRVVMNQDKTSKQLAMLRAQLAVLQEEVDEYRQGKRIATAVGTDGISDLSKEIAFWRAENDKLHLRVKALTVTVDTLKARNAHLVADQEASSWAASKAKLITAAQGDTSTDANVNDTRSSASALSVIVEEMDSFRELVEKYTMENEELRTKLAEAEALAEFGQRPFTFASPFHPSHLTDASSNRVALTNNEFPDLDTSIVAAAEAGLSVASFYLDEEDEDPTSLTSASQSHHGRRHHRRHKKHHKKKDHLSEVQDNPENVDRKPLNDVTPNGSSVEAWASSVEEHKRQRLLEPKRYENERVSGDERADFTSRTYSELDEDAANSVNMTEDGVEDDPYNNLTIENEESEALNVTLLANHTETNAYTPSARAKRPPGSPGDTLSDASDVGSTDSSESDTSESDGDNKDGNQPARNENEAKLHRSLAHISSQIDSKQRLVAELQSKAAQLDQLRRHYERQLNNLQARIRDTERERDTVMANIGQLEHTGEERLRRTREEFEKRLTSLQEEVKHLQHSRQDQLRLEREQAKKNGELRQLRAELEELRRYKVDLTKRLQEETRRTRQLEAVTAKRLMELKRAKSQADSQIRSLEAAHSAKERALRQKQAELEVLKRKTLEQQRQLSSSTNRMTQSFVGAPGSSWNAVVKTQRAIGRNVMSTSMHADAQSSAGRMALSTARGRLVANAKAKWVLVMQQLEMEVQRRQTSARLEHDLQTWLRERDCLGRRLQRLQRRRARVEESAPDDPEQEDFSSRLAAFDEQIRNITAQLDSVQEAIRECQASIIELDKSGSKVTTSVSTTGPKQSNITSMNTQLLFSHCTLAESRFLLNQLYAQIVSRTLQISRLEQNEAQLRANLSVWEQEREQELEVLRLAMQHAGLPLDSVDNVLSVANNSERFEKITAVACPHHGSAAVATCECCSVMGPASSAPPSSDDSSDEEEQSENRTLFDPRSGSAMGLMSQSMYATLDVGNSRKTVRRNLSENEELSSSKLESCSDTISRTTKARGRMLVPQDMLGLSSSQVVPGSDSVTASDLMPPPGSYFLRRPRTAQSQSVVSRTTPAPSSAGPSPAIRRRMPPGQPSTLPAVTGSAQPGPRLALSSLHSVPVSMSMSLTLPCPSTTNSEIQEVSSTETKSGPAACGNLDEDVFKRLTSGMSNSPHPNRGSIQPLQKHPITTAGPLSPPGNAVNVFHTPCQSYRLASSAAPTATAASLTVSASDTPVATSIQPLAAFFTNLSAQPQVGSTVVSSSIPISATPIVQSTQSNTSFRVPMECTHVARGHSNGVLDVDIVGTLMVTGSKDRTAKVWDLNTMEEVDTLRDHLNNVSKVRMCPVTGLIFTVCSYFVKVWDRRDARKCIRTLLSSGLSQDGEQEMKVTRRQNICPPGETNIMDVALGGPHLSLTHSMFLATANSVRLWDLRRYYSVGKLHGNHQAPVMVLAAGQTPASSPPAEPQLTVVTGSKDHYIKVFHVGPHASGLLTPTLDLEPPHYDGIESLALHGNILFSGSRDAAIKKWNLAKDGRQEVMLAQAHKDWIQGLAITQDGMNLISGCRGGHLKLWNVEDCMCLGEVLNAHDGAINAVRAYEDRIFTAGSDKDVRFWKLLDHVRR</sequence>
<dbReference type="InterPro" id="IPR019775">
    <property type="entry name" value="WD40_repeat_CS"/>
</dbReference>
<reference evidence="16 17" key="1">
    <citation type="submission" date="2019-07" db="EMBL/GenBank/DDBJ databases">
        <title>Annotation for the trematode Paragonimus westermani.</title>
        <authorList>
            <person name="Choi Y.-J."/>
        </authorList>
    </citation>
    <scope>NUCLEOTIDE SEQUENCE [LARGE SCALE GENOMIC DNA]</scope>
    <source>
        <strain evidence="16">180907_Pwestermani</strain>
    </source>
</reference>
<gene>
    <name evidence="16" type="ORF">P879_04204</name>
</gene>
<name>A0A8T0DME1_9TREM</name>
<dbReference type="Gene3D" id="3.40.850.10">
    <property type="entry name" value="Kinesin motor domain"/>
    <property type="match status" value="1"/>
</dbReference>
<feature type="coiled-coil region" evidence="13">
    <location>
        <begin position="387"/>
        <end position="414"/>
    </location>
</feature>
<proteinExistence type="inferred from homology"/>
<keyword evidence="7 12" id="KW-0067">ATP-binding</keyword>
<dbReference type="GO" id="GO:0005875">
    <property type="term" value="C:microtubule associated complex"/>
    <property type="evidence" value="ECO:0007669"/>
    <property type="project" value="TreeGrafter"/>
</dbReference>
<dbReference type="InterPro" id="IPR036961">
    <property type="entry name" value="Kinesin_motor_dom_sf"/>
</dbReference>
<dbReference type="CDD" id="cd01372">
    <property type="entry name" value="KISc_KIF4"/>
    <property type="match status" value="1"/>
</dbReference>
<feature type="compositionally biased region" description="Polar residues" evidence="14">
    <location>
        <begin position="1456"/>
        <end position="1466"/>
    </location>
</feature>
<dbReference type="PROSITE" id="PS50082">
    <property type="entry name" value="WD_REPEATS_2"/>
    <property type="match status" value="3"/>
</dbReference>
<feature type="binding site" evidence="12">
    <location>
        <begin position="93"/>
        <end position="100"/>
    </location>
    <ligand>
        <name>ATP</name>
        <dbReference type="ChEBI" id="CHEBI:30616"/>
    </ligand>
</feature>
<evidence type="ECO:0000256" key="3">
    <source>
        <dbReference type="ARBA" id="ARBA00022574"/>
    </source>
</evidence>
<dbReference type="Pfam" id="PF25764">
    <property type="entry name" value="KIF21A_4th"/>
    <property type="match status" value="1"/>
</dbReference>
<comment type="subcellular location">
    <subcellularLocation>
        <location evidence="1">Cytoplasm</location>
        <location evidence="1">Cytoskeleton</location>
    </subcellularLocation>
</comment>